<evidence type="ECO:0008006" key="3">
    <source>
        <dbReference type="Google" id="ProtNLM"/>
    </source>
</evidence>
<dbReference type="SUPFAM" id="SSF160631">
    <property type="entry name" value="SMI1/KNR4-like"/>
    <property type="match status" value="1"/>
</dbReference>
<accession>A0ABV2F3T7</accession>
<protein>
    <recommendedName>
        <fullName evidence="3">DUF2625 domain-containing protein</fullName>
    </recommendedName>
</protein>
<name>A0ABV2F3T7_9BACL</name>
<dbReference type="InterPro" id="IPR037883">
    <property type="entry name" value="Knr4/Smi1-like_sf"/>
</dbReference>
<dbReference type="RefSeq" id="WP_354497820.1">
    <property type="nucleotide sequence ID" value="NZ_JBEPLV010000003.1"/>
</dbReference>
<evidence type="ECO:0000313" key="1">
    <source>
        <dbReference type="EMBL" id="MET3546417.1"/>
    </source>
</evidence>
<dbReference type="Pfam" id="PF10946">
    <property type="entry name" value="DUF2625"/>
    <property type="match status" value="1"/>
</dbReference>
<sequence length="189" mass="20778">MDKVTVQELAGSERDAWDEVQQLLADGCNEYSIVSSDPGAADDTLYRLQVSTRSYLGTVAYRTGGILFDHGWIRLLGSGGAGIFGSLTDWNGLKDDSDRTALEGMLVVAYDAAGGFFALDTGRFGQTGHVYYFAPETLEWGSTELAYSGFLNWLAEGDLGLFYPSFRWEGWQEEMRRQGFRLLPAALGA</sequence>
<reference evidence="1 2" key="1">
    <citation type="submission" date="2024-06" db="EMBL/GenBank/DDBJ databases">
        <title>Genomic Encyclopedia of Type Strains, Phase IV (KMG-IV): sequencing the most valuable type-strain genomes for metagenomic binning, comparative biology and taxonomic classification.</title>
        <authorList>
            <person name="Goeker M."/>
        </authorList>
    </citation>
    <scope>NUCLEOTIDE SEQUENCE [LARGE SCALE GENOMIC DNA]</scope>
    <source>
        <strain evidence="1 2">DSM 17253</strain>
    </source>
</reference>
<dbReference type="EMBL" id="JBEPLV010000003">
    <property type="protein sequence ID" value="MET3546417.1"/>
    <property type="molecule type" value="Genomic_DNA"/>
</dbReference>
<gene>
    <name evidence="1" type="ORF">ABID47_003033</name>
</gene>
<evidence type="ECO:0000313" key="2">
    <source>
        <dbReference type="Proteomes" id="UP001549098"/>
    </source>
</evidence>
<comment type="caution">
    <text evidence="1">The sequence shown here is derived from an EMBL/GenBank/DDBJ whole genome shotgun (WGS) entry which is preliminary data.</text>
</comment>
<proteinExistence type="predicted"/>
<dbReference type="InterPro" id="IPR021239">
    <property type="entry name" value="DUF2625"/>
</dbReference>
<dbReference type="Proteomes" id="UP001549098">
    <property type="component" value="Unassembled WGS sequence"/>
</dbReference>
<organism evidence="1 2">
    <name type="scientific">Paenibacillus favisporus</name>
    <dbReference type="NCBI Taxonomy" id="221028"/>
    <lineage>
        <taxon>Bacteria</taxon>
        <taxon>Bacillati</taxon>
        <taxon>Bacillota</taxon>
        <taxon>Bacilli</taxon>
        <taxon>Bacillales</taxon>
        <taxon>Paenibacillaceae</taxon>
        <taxon>Paenibacillus</taxon>
    </lineage>
</organism>
<keyword evidence="2" id="KW-1185">Reference proteome</keyword>